<name>A0A2S8BCV3_9MYCO</name>
<proteinExistence type="predicted"/>
<comment type="caution">
    <text evidence="1">The sequence shown here is derived from an EMBL/GenBank/DDBJ whole genome shotgun (WGS) entry which is preliminary data.</text>
</comment>
<dbReference type="Proteomes" id="UP000238296">
    <property type="component" value="Unassembled WGS sequence"/>
</dbReference>
<dbReference type="EMBL" id="PPEA01000786">
    <property type="protein sequence ID" value="PQM44497.1"/>
    <property type="molecule type" value="Genomic_DNA"/>
</dbReference>
<evidence type="ECO:0000313" key="2">
    <source>
        <dbReference type="Proteomes" id="UP000238296"/>
    </source>
</evidence>
<organism evidence="1 2">
    <name type="scientific">Mycobacterium talmoniae</name>
    <dbReference type="NCBI Taxonomy" id="1858794"/>
    <lineage>
        <taxon>Bacteria</taxon>
        <taxon>Bacillati</taxon>
        <taxon>Actinomycetota</taxon>
        <taxon>Actinomycetes</taxon>
        <taxon>Mycobacteriales</taxon>
        <taxon>Mycobacteriaceae</taxon>
        <taxon>Mycobacterium</taxon>
    </lineage>
</organism>
<reference evidence="1 2" key="1">
    <citation type="journal article" date="2017" name="Int. J. Syst. Evol. Microbiol.">
        <title>Mycobacterium talmoniae sp. nov., a slowly growing mycobacterium isolated from human respiratory samples.</title>
        <authorList>
            <person name="Davidson R.M."/>
            <person name="DeGroote M.A."/>
            <person name="Marola J.L."/>
            <person name="Buss S."/>
            <person name="Jones V."/>
            <person name="McNeil M.R."/>
            <person name="Freifeld A.G."/>
            <person name="Elaine Epperson L."/>
            <person name="Hasan N.A."/>
            <person name="Jackson M."/>
            <person name="Iwen P.C."/>
            <person name="Salfinger M."/>
            <person name="Strong M."/>
        </authorList>
    </citation>
    <scope>NUCLEOTIDE SEQUENCE [LARGE SCALE GENOMIC DNA]</scope>
    <source>
        <strain evidence="1 2">ATCC BAA-2683</strain>
    </source>
</reference>
<dbReference type="AlphaFoldDB" id="A0A2S8BCV3"/>
<evidence type="ECO:0000313" key="1">
    <source>
        <dbReference type="EMBL" id="PQM44497.1"/>
    </source>
</evidence>
<accession>A0A2S8BCV3</accession>
<protein>
    <submittedName>
        <fullName evidence="1">Uncharacterized protein</fullName>
    </submittedName>
</protein>
<gene>
    <name evidence="1" type="ORF">C1Y40_05343</name>
</gene>
<sequence length="83" mass="8618">MCWRASAVSSTAIWATTPSVVPTPSTNSLALPIRTGSTDSSPGTARYSTSVLIATTLLITGAHAGGPNTLRLFRIAMNTEDKP</sequence>